<dbReference type="PANTHER" id="PTHR28066:SF1">
    <property type="entry name" value="SMALL RIBOSOMAL SUBUNIT PROTEIN MS37"/>
    <property type="match status" value="1"/>
</dbReference>
<name>A0A8T0LDV6_PHAAN</name>
<dbReference type="GO" id="GO:0003735">
    <property type="term" value="F:structural constituent of ribosome"/>
    <property type="evidence" value="ECO:0007669"/>
    <property type="project" value="InterPro"/>
</dbReference>
<dbReference type="InterPro" id="IPR017264">
    <property type="entry name" value="Ribosomal_mS37_fun"/>
</dbReference>
<organism evidence="2 3">
    <name type="scientific">Phaseolus angularis</name>
    <name type="common">Azuki bean</name>
    <name type="synonym">Vigna angularis</name>
    <dbReference type="NCBI Taxonomy" id="3914"/>
    <lineage>
        <taxon>Eukaryota</taxon>
        <taxon>Viridiplantae</taxon>
        <taxon>Streptophyta</taxon>
        <taxon>Embryophyta</taxon>
        <taxon>Tracheophyta</taxon>
        <taxon>Spermatophyta</taxon>
        <taxon>Magnoliopsida</taxon>
        <taxon>eudicotyledons</taxon>
        <taxon>Gunneridae</taxon>
        <taxon>Pentapetalae</taxon>
        <taxon>rosids</taxon>
        <taxon>fabids</taxon>
        <taxon>Fabales</taxon>
        <taxon>Fabaceae</taxon>
        <taxon>Papilionoideae</taxon>
        <taxon>50 kb inversion clade</taxon>
        <taxon>NPAAA clade</taxon>
        <taxon>indigoferoid/millettioid clade</taxon>
        <taxon>Phaseoleae</taxon>
        <taxon>Vigna</taxon>
    </lineage>
</organism>
<reference evidence="2 3" key="1">
    <citation type="submission" date="2020-05" db="EMBL/GenBank/DDBJ databases">
        <title>Vigna angularis (adzuki bean) Var. LongXiaoDou No. 4 denovo assembly.</title>
        <authorList>
            <person name="Xiang H."/>
        </authorList>
    </citation>
    <scope>NUCLEOTIDE SEQUENCE [LARGE SCALE GENOMIC DNA]</scope>
    <source>
        <tissue evidence="2">Leaf</tissue>
    </source>
</reference>
<accession>A0A8T0LDV6</accession>
<feature type="domain" description="IMS import disulfide relay-system CHCH-CHCH-like Cx9C" evidence="1">
    <location>
        <begin position="20"/>
        <end position="57"/>
    </location>
</feature>
<dbReference type="InterPro" id="IPR009069">
    <property type="entry name" value="Cys_alpha_HP_mot_SF"/>
</dbReference>
<evidence type="ECO:0000313" key="2">
    <source>
        <dbReference type="EMBL" id="KAG2409782.1"/>
    </source>
</evidence>
<dbReference type="InterPro" id="IPR031731">
    <property type="entry name" value="CX9C"/>
</dbReference>
<dbReference type="GO" id="GO:0032543">
    <property type="term" value="P:mitochondrial translation"/>
    <property type="evidence" value="ECO:0007669"/>
    <property type="project" value="InterPro"/>
</dbReference>
<dbReference type="SUPFAM" id="SSF47072">
    <property type="entry name" value="Cysteine alpha-hairpin motif"/>
    <property type="match status" value="1"/>
</dbReference>
<gene>
    <name evidence="2" type="ORF">HKW66_Vig0004470</name>
</gene>
<comment type="caution">
    <text evidence="2">The sequence shown here is derived from an EMBL/GenBank/DDBJ whole genome shotgun (WGS) entry which is preliminary data.</text>
</comment>
<dbReference type="Proteomes" id="UP000743370">
    <property type="component" value="Unassembled WGS sequence"/>
</dbReference>
<evidence type="ECO:0000259" key="1">
    <source>
        <dbReference type="Pfam" id="PF16860"/>
    </source>
</evidence>
<evidence type="ECO:0000313" key="3">
    <source>
        <dbReference type="Proteomes" id="UP000743370"/>
    </source>
</evidence>
<proteinExistence type="predicted"/>
<dbReference type="PANTHER" id="PTHR28066">
    <property type="entry name" value="37S RIBOSOMAL PROTEIN MRP10, MITOCHONDRIAL"/>
    <property type="match status" value="1"/>
</dbReference>
<protein>
    <recommendedName>
        <fullName evidence="1">IMS import disulfide relay-system CHCH-CHCH-like Cx9C domain-containing protein</fullName>
    </recommendedName>
</protein>
<dbReference type="GO" id="GO:0005739">
    <property type="term" value="C:mitochondrion"/>
    <property type="evidence" value="ECO:0007669"/>
    <property type="project" value="GOC"/>
</dbReference>
<dbReference type="Pfam" id="PF16860">
    <property type="entry name" value="CX9C"/>
    <property type="match status" value="1"/>
</dbReference>
<dbReference type="EMBL" id="JABFOF010000001">
    <property type="protein sequence ID" value="KAG2409782.1"/>
    <property type="molecule type" value="Genomic_DNA"/>
</dbReference>
<dbReference type="AlphaFoldDB" id="A0A8T0LDV6"/>
<sequence>MGRKAGTLFINPKRFGSLHKPCMKEMAMLLNCMAANHSDMEACARQKELLNACMDSQDRYLESLGSSSSSYRRMMFEFCTWGREPLSSEFEPVGITQEFLLRNSYLELMVGSCELRM</sequence>